<evidence type="ECO:0000256" key="3">
    <source>
        <dbReference type="ARBA" id="ARBA00004375"/>
    </source>
</evidence>
<dbReference type="InterPro" id="IPR001478">
    <property type="entry name" value="PDZ"/>
</dbReference>
<organism evidence="20 21">
    <name type="scientific">Anopheles dirus</name>
    <dbReference type="NCBI Taxonomy" id="7168"/>
    <lineage>
        <taxon>Eukaryota</taxon>
        <taxon>Metazoa</taxon>
        <taxon>Ecdysozoa</taxon>
        <taxon>Arthropoda</taxon>
        <taxon>Hexapoda</taxon>
        <taxon>Insecta</taxon>
        <taxon>Pterygota</taxon>
        <taxon>Neoptera</taxon>
        <taxon>Endopterygota</taxon>
        <taxon>Diptera</taxon>
        <taxon>Nematocera</taxon>
        <taxon>Culicoidea</taxon>
        <taxon>Culicidae</taxon>
        <taxon>Anophelinae</taxon>
        <taxon>Anopheles</taxon>
    </lineage>
</organism>
<dbReference type="AlphaFoldDB" id="A0A182N0B5"/>
<dbReference type="GO" id="GO:0007005">
    <property type="term" value="P:mitochondrion organization"/>
    <property type="evidence" value="ECO:0007669"/>
    <property type="project" value="UniProtKB-ARBA"/>
</dbReference>
<dbReference type="GO" id="GO:0031966">
    <property type="term" value="C:mitochondrial membrane"/>
    <property type="evidence" value="ECO:0007669"/>
    <property type="project" value="UniProtKB-SubCell"/>
</dbReference>
<keyword evidence="16" id="KW-0865">Zymogen</keyword>
<dbReference type="SUPFAM" id="SSF50494">
    <property type="entry name" value="Trypsin-like serine proteases"/>
    <property type="match status" value="1"/>
</dbReference>
<dbReference type="PROSITE" id="PS50106">
    <property type="entry name" value="PDZ"/>
    <property type="match status" value="1"/>
</dbReference>
<dbReference type="InterPro" id="IPR009003">
    <property type="entry name" value="Peptidase_S1_PA"/>
</dbReference>
<evidence type="ECO:0000256" key="5">
    <source>
        <dbReference type="ARBA" id="ARBA00013033"/>
    </source>
</evidence>
<evidence type="ECO:0000256" key="8">
    <source>
        <dbReference type="ARBA" id="ARBA00022692"/>
    </source>
</evidence>
<keyword evidence="14" id="KW-0496">Mitochondrion</keyword>
<dbReference type="GO" id="GO:0043065">
    <property type="term" value="P:positive regulation of apoptotic process"/>
    <property type="evidence" value="ECO:0007669"/>
    <property type="project" value="UniProtKB-ARBA"/>
</dbReference>
<keyword evidence="10" id="KW-0378">Hydrolase</keyword>
<evidence type="ECO:0000256" key="18">
    <source>
        <dbReference type="ARBA" id="ARBA00035606"/>
    </source>
</evidence>
<keyword evidence="12" id="KW-0809">Transit peptide</keyword>
<evidence type="ECO:0000256" key="2">
    <source>
        <dbReference type="ARBA" id="ARBA00004304"/>
    </source>
</evidence>
<dbReference type="PANTHER" id="PTHR22939:SF129">
    <property type="entry name" value="SERINE PROTEASE HTRA2, MITOCHONDRIAL"/>
    <property type="match status" value="1"/>
</dbReference>
<protein>
    <recommendedName>
        <fullName evidence="6">Serine protease HTRA2, mitochondrial</fullName>
        <ecNumber evidence="5">3.4.21.108</ecNumber>
    </recommendedName>
    <alternativeName>
        <fullName evidence="17">High temperature requirement protein A2</fullName>
    </alternativeName>
</protein>
<dbReference type="PRINTS" id="PR00834">
    <property type="entry name" value="PROTEASES2C"/>
</dbReference>
<dbReference type="Gene3D" id="2.40.10.120">
    <property type="match status" value="1"/>
</dbReference>
<dbReference type="InterPro" id="IPR036034">
    <property type="entry name" value="PDZ_sf"/>
</dbReference>
<dbReference type="GO" id="GO:0006508">
    <property type="term" value="P:proteolysis"/>
    <property type="evidence" value="ECO:0007669"/>
    <property type="project" value="UniProtKB-KW"/>
</dbReference>
<evidence type="ECO:0000256" key="6">
    <source>
        <dbReference type="ARBA" id="ARBA00016929"/>
    </source>
</evidence>
<comment type="subcellular location">
    <subcellularLocation>
        <location evidence="3">Mitochondrion intermembrane space</location>
        <topology evidence="3">Single-pass membrane protein</topology>
    </subcellularLocation>
    <subcellularLocation>
        <location evidence="2">Mitochondrion membrane</location>
        <topology evidence="2">Single-pass membrane protein</topology>
    </subcellularLocation>
</comment>
<dbReference type="SUPFAM" id="SSF50156">
    <property type="entry name" value="PDZ domain-like"/>
    <property type="match status" value="1"/>
</dbReference>
<keyword evidence="15" id="KW-0472">Membrane</keyword>
<proteinExistence type="inferred from homology"/>
<evidence type="ECO:0000256" key="10">
    <source>
        <dbReference type="ARBA" id="ARBA00022801"/>
    </source>
</evidence>
<dbReference type="EC" id="3.4.21.108" evidence="5"/>
<evidence type="ECO:0000256" key="4">
    <source>
        <dbReference type="ARBA" id="ARBA00010541"/>
    </source>
</evidence>
<keyword evidence="8" id="KW-0812">Transmembrane</keyword>
<evidence type="ECO:0000259" key="19">
    <source>
        <dbReference type="PROSITE" id="PS50106"/>
    </source>
</evidence>
<evidence type="ECO:0000256" key="12">
    <source>
        <dbReference type="ARBA" id="ARBA00022946"/>
    </source>
</evidence>
<evidence type="ECO:0000256" key="17">
    <source>
        <dbReference type="ARBA" id="ARBA00029644"/>
    </source>
</evidence>
<dbReference type="InterPro" id="IPR041489">
    <property type="entry name" value="PDZ_6"/>
</dbReference>
<dbReference type="Gene3D" id="2.30.42.10">
    <property type="match status" value="1"/>
</dbReference>
<keyword evidence="21" id="KW-1185">Reference proteome</keyword>
<evidence type="ECO:0000256" key="16">
    <source>
        <dbReference type="ARBA" id="ARBA00023145"/>
    </source>
</evidence>
<dbReference type="STRING" id="7168.A0A182N0B5"/>
<keyword evidence="13" id="KW-1133">Transmembrane helix</keyword>
<dbReference type="Proteomes" id="UP000075884">
    <property type="component" value="Unassembled WGS sequence"/>
</dbReference>
<sequence>KKRKQTITELSKHAAVKVVVPVSPRGRTRIVFRYLETRNCYIYANIAFRLREKMFGALRAAICRRRLLTVTQLPSPPASTVLRTHKTTEFHGDGERTGSDGHTGWQRKHRVGVTVALAGLFGFLTYAQSSDGEDQAPRRRTYPSIGFPTVSAKTARAAGGNRKEYNFIADAVEVSAPAVVYIEIRDRQHVDFFTHEPVTVSNGSGFIIEPDGLILTNAHVVVSKPHTLVSVRLADGRTFPGQVEHVDPASDLATVRIQCANLPTLKLGDSADLRPGEWVVALGSPLTLSNTVTAGVVSSTQRASQELGLRGKDISYIQTDAAITFGNSGGPLVNLDGEAIGINSIKVTAGISFAIPINHAKEFLRRIDESVAGTGGRRPPTGRPTYRRYIGITMLSLTPGLLHELQQRNHNFPPNVRAGVLVWKVIQGSPAHSGGLQPGDIITAINGSAIKNSGDVYDILTHQDKQLAVSIYRQQQHLTVHIHPEDTTA</sequence>
<name>A0A182N0B5_9DIPT</name>
<dbReference type="SMART" id="SM00228">
    <property type="entry name" value="PDZ"/>
    <property type="match status" value="1"/>
</dbReference>
<feature type="domain" description="PDZ" evidence="19">
    <location>
        <begin position="418"/>
        <end position="475"/>
    </location>
</feature>
<accession>A0A182N0B5</accession>
<keyword evidence="11" id="KW-0720">Serine protease</keyword>
<dbReference type="GO" id="GO:0005758">
    <property type="term" value="C:mitochondrial intermembrane space"/>
    <property type="evidence" value="ECO:0007669"/>
    <property type="project" value="UniProtKB-SubCell"/>
</dbReference>
<dbReference type="GO" id="GO:0004252">
    <property type="term" value="F:serine-type endopeptidase activity"/>
    <property type="evidence" value="ECO:0007669"/>
    <property type="project" value="InterPro"/>
</dbReference>
<evidence type="ECO:0000256" key="15">
    <source>
        <dbReference type="ARBA" id="ARBA00023136"/>
    </source>
</evidence>
<evidence type="ECO:0000256" key="11">
    <source>
        <dbReference type="ARBA" id="ARBA00022825"/>
    </source>
</evidence>
<keyword evidence="7" id="KW-0645">Protease</keyword>
<evidence type="ECO:0000256" key="14">
    <source>
        <dbReference type="ARBA" id="ARBA00023128"/>
    </source>
</evidence>
<evidence type="ECO:0000313" key="20">
    <source>
        <dbReference type="EnsemblMetazoa" id="ADIR001070-PA"/>
    </source>
</evidence>
<evidence type="ECO:0000256" key="13">
    <source>
        <dbReference type="ARBA" id="ARBA00022989"/>
    </source>
</evidence>
<dbReference type="CDD" id="cd06785">
    <property type="entry name" value="cpPDZ_HtrA-like"/>
    <property type="match status" value="1"/>
</dbReference>
<dbReference type="VEuPathDB" id="VectorBase:ADIR001070"/>
<dbReference type="InterPro" id="IPR001940">
    <property type="entry name" value="Peptidase_S1C"/>
</dbReference>
<evidence type="ECO:0000256" key="9">
    <source>
        <dbReference type="ARBA" id="ARBA00022703"/>
    </source>
</evidence>
<dbReference type="PANTHER" id="PTHR22939">
    <property type="entry name" value="SERINE PROTEASE FAMILY S1C HTRA-RELATED"/>
    <property type="match status" value="1"/>
</dbReference>
<dbReference type="FunFam" id="2.40.10.120:FF:000004">
    <property type="entry name" value="Serine protease HTRA2, mitochondrial"/>
    <property type="match status" value="1"/>
</dbReference>
<evidence type="ECO:0000313" key="21">
    <source>
        <dbReference type="Proteomes" id="UP000075884"/>
    </source>
</evidence>
<comment type="catalytic activity">
    <reaction evidence="1">
        <text>Cleavage of non-polar aliphatic amino-acids at the P1 position, with a preference for Val, Ile and Met. At the P2 and P3 positions, Arg is selected most strongly with a secondary preference for other hydrophilic residues.</text>
        <dbReference type="EC" id="3.4.21.108"/>
    </reaction>
</comment>
<dbReference type="GO" id="GO:0006915">
    <property type="term" value="P:apoptotic process"/>
    <property type="evidence" value="ECO:0007669"/>
    <property type="project" value="UniProtKB-KW"/>
</dbReference>
<comment type="function">
    <text evidence="18">Serine protease that shows proteolytic activity against a non-specific substrate beta-casein. Promotes or induces cell death either by direct binding to and inhibition of BIRC proteins (also called inhibitor of apoptosis proteins, IAPs), leading to an increase in caspase activity, or by a BIRC inhibition-independent, caspase-independent and serine protease activity-dependent mechanism. Can antagonize antiapoptotic activity of th/Diap1 by directly inducing the degradation of th/Diap1.</text>
</comment>
<evidence type="ECO:0000256" key="7">
    <source>
        <dbReference type="ARBA" id="ARBA00022670"/>
    </source>
</evidence>
<reference evidence="20" key="2">
    <citation type="submission" date="2020-05" db="UniProtKB">
        <authorList>
            <consortium name="EnsemblMetazoa"/>
        </authorList>
    </citation>
    <scope>IDENTIFICATION</scope>
    <source>
        <strain evidence="20">WRAIR2</strain>
    </source>
</reference>
<evidence type="ECO:0000256" key="1">
    <source>
        <dbReference type="ARBA" id="ARBA00001760"/>
    </source>
</evidence>
<comment type="similarity">
    <text evidence="4">Belongs to the peptidase S1C family.</text>
</comment>
<dbReference type="Pfam" id="PF17820">
    <property type="entry name" value="PDZ_6"/>
    <property type="match status" value="1"/>
</dbReference>
<dbReference type="EnsemblMetazoa" id="ADIR001070-RA">
    <property type="protein sequence ID" value="ADIR001070-PA"/>
    <property type="gene ID" value="ADIR001070"/>
</dbReference>
<dbReference type="Pfam" id="PF13365">
    <property type="entry name" value="Trypsin_2"/>
    <property type="match status" value="1"/>
</dbReference>
<reference evidence="21" key="1">
    <citation type="submission" date="2013-03" db="EMBL/GenBank/DDBJ databases">
        <title>The Genome Sequence of Anopheles dirus WRAIR2.</title>
        <authorList>
            <consortium name="The Broad Institute Genomics Platform"/>
            <person name="Neafsey D.E."/>
            <person name="Walton C."/>
            <person name="Walker B."/>
            <person name="Young S.K."/>
            <person name="Zeng Q."/>
            <person name="Gargeya S."/>
            <person name="Fitzgerald M."/>
            <person name="Haas B."/>
            <person name="Abouelleil A."/>
            <person name="Allen A.W."/>
            <person name="Alvarado L."/>
            <person name="Arachchi H.M."/>
            <person name="Berlin A.M."/>
            <person name="Chapman S.B."/>
            <person name="Gainer-Dewar J."/>
            <person name="Goldberg J."/>
            <person name="Griggs A."/>
            <person name="Gujja S."/>
            <person name="Hansen M."/>
            <person name="Howarth C."/>
            <person name="Imamovic A."/>
            <person name="Ireland A."/>
            <person name="Larimer J."/>
            <person name="McCowan C."/>
            <person name="Murphy C."/>
            <person name="Pearson M."/>
            <person name="Poon T.W."/>
            <person name="Priest M."/>
            <person name="Roberts A."/>
            <person name="Saif S."/>
            <person name="Shea T."/>
            <person name="Sisk P."/>
            <person name="Sykes S."/>
            <person name="Wortman J."/>
            <person name="Nusbaum C."/>
            <person name="Birren B."/>
        </authorList>
    </citation>
    <scope>NUCLEOTIDE SEQUENCE [LARGE SCALE GENOMIC DNA]</scope>
    <source>
        <strain evidence="21">WRAIR2</strain>
    </source>
</reference>
<keyword evidence="9" id="KW-0053">Apoptosis</keyword>